<dbReference type="EMBL" id="JABANE010000004">
    <property type="protein sequence ID" value="NME66777.1"/>
    <property type="molecule type" value="Genomic_DNA"/>
</dbReference>
<feature type="transmembrane region" description="Helical" evidence="5">
    <location>
        <begin position="347"/>
        <end position="368"/>
    </location>
</feature>
<keyword evidence="8" id="KW-1185">Reference proteome</keyword>
<dbReference type="PROSITE" id="PS50850">
    <property type="entry name" value="MFS"/>
    <property type="match status" value="1"/>
</dbReference>
<evidence type="ECO:0000256" key="5">
    <source>
        <dbReference type="SAM" id="Phobius"/>
    </source>
</evidence>
<dbReference type="PANTHER" id="PTHR11662:SF285">
    <property type="entry name" value="HEXURONATE TRANSPORTER"/>
    <property type="match status" value="1"/>
</dbReference>
<sequence length="447" mass="48864">MNTEQDIIIERNVEEQTPKKKGNYRYRILALLFMATTINYMDRSIIGVLAPTLEKIFAWTKSDYATINIAFKVAYAIGMLSMGGIIDKFGTRIGYTLSIAIWSSFGMLHAALRPAFGLIGFIMARFGLGIGEAGNFPAAVKTVAEWFPKKDRAFATGIFNAGSNVGAILAPVAVTAIVMEDGTNWQYAFLVTGVLSAIWVLLWLKIYKKPEETPALSADELAYIQQDELNMEEEEKAVKKLPWGKVISLKQTWAFSIGKMTDGVWFFFMFWSGMFFTDKFGVSIKELGAALVIVYVMADLGSIGGGYLSRFFIDKGWSLNKARKISLLICALCILPVVFATTTSNQWVAACLIALASGGHQAWSANLFSVVSDTMPKEAIASVVGFGGMVGAVTGMTIDFILGQVLDGSGSGAYFWMFLIAGCSYLIILGIIHLILPKLEMAKVKKA</sequence>
<evidence type="ECO:0000313" key="8">
    <source>
        <dbReference type="Proteomes" id="UP000576082"/>
    </source>
</evidence>
<evidence type="ECO:0000313" key="7">
    <source>
        <dbReference type="EMBL" id="NME66777.1"/>
    </source>
</evidence>
<comment type="caution">
    <text evidence="7">The sequence shown here is derived from an EMBL/GenBank/DDBJ whole genome shotgun (WGS) entry which is preliminary data.</text>
</comment>
<feature type="transmembrane region" description="Helical" evidence="5">
    <location>
        <begin position="380"/>
        <end position="402"/>
    </location>
</feature>
<accession>A0A7X9P1Q5</accession>
<keyword evidence="2 5" id="KW-0812">Transmembrane</keyword>
<evidence type="ECO:0000256" key="2">
    <source>
        <dbReference type="ARBA" id="ARBA00022692"/>
    </source>
</evidence>
<dbReference type="InterPro" id="IPR036259">
    <property type="entry name" value="MFS_trans_sf"/>
</dbReference>
<proteinExistence type="predicted"/>
<feature type="transmembrane region" description="Helical" evidence="5">
    <location>
        <begin position="118"/>
        <end position="136"/>
    </location>
</feature>
<reference evidence="7 8" key="1">
    <citation type="submission" date="2020-04" db="EMBL/GenBank/DDBJ databases">
        <title>Flammeovirga sp. SR4, a novel species isolated from seawater.</title>
        <authorList>
            <person name="Wang X."/>
        </authorList>
    </citation>
    <scope>NUCLEOTIDE SEQUENCE [LARGE SCALE GENOMIC DNA]</scope>
    <source>
        <strain evidence="7 8">ATCC 23126</strain>
    </source>
</reference>
<organism evidence="7 8">
    <name type="scientific">Flammeovirga aprica JL-4</name>
    <dbReference type="NCBI Taxonomy" id="694437"/>
    <lineage>
        <taxon>Bacteria</taxon>
        <taxon>Pseudomonadati</taxon>
        <taxon>Bacteroidota</taxon>
        <taxon>Cytophagia</taxon>
        <taxon>Cytophagales</taxon>
        <taxon>Flammeovirgaceae</taxon>
        <taxon>Flammeovirga</taxon>
    </lineage>
</organism>
<evidence type="ECO:0000256" key="3">
    <source>
        <dbReference type="ARBA" id="ARBA00022989"/>
    </source>
</evidence>
<dbReference type="RefSeq" id="WP_169654583.1">
    <property type="nucleotide sequence ID" value="NZ_JABANE010000004.1"/>
</dbReference>
<feature type="domain" description="Major facilitator superfamily (MFS) profile" evidence="6">
    <location>
        <begin position="28"/>
        <end position="440"/>
    </location>
</feature>
<dbReference type="GO" id="GO:0016020">
    <property type="term" value="C:membrane"/>
    <property type="evidence" value="ECO:0007669"/>
    <property type="project" value="UniProtKB-SubCell"/>
</dbReference>
<feature type="transmembrane region" description="Helical" evidence="5">
    <location>
        <begin position="69"/>
        <end position="86"/>
    </location>
</feature>
<comment type="subcellular location">
    <subcellularLocation>
        <location evidence="1">Membrane</location>
        <topology evidence="1">Multi-pass membrane protein</topology>
    </subcellularLocation>
</comment>
<feature type="transmembrane region" description="Helical" evidence="5">
    <location>
        <begin position="288"/>
        <end position="313"/>
    </location>
</feature>
<feature type="transmembrane region" description="Helical" evidence="5">
    <location>
        <begin position="414"/>
        <end position="436"/>
    </location>
</feature>
<dbReference type="PANTHER" id="PTHR11662">
    <property type="entry name" value="SOLUTE CARRIER FAMILY 17"/>
    <property type="match status" value="1"/>
</dbReference>
<feature type="transmembrane region" description="Helical" evidence="5">
    <location>
        <begin position="157"/>
        <end position="179"/>
    </location>
</feature>
<evidence type="ECO:0000259" key="6">
    <source>
        <dbReference type="PROSITE" id="PS50850"/>
    </source>
</evidence>
<evidence type="ECO:0000256" key="1">
    <source>
        <dbReference type="ARBA" id="ARBA00004141"/>
    </source>
</evidence>
<keyword evidence="4 5" id="KW-0472">Membrane</keyword>
<feature type="transmembrane region" description="Helical" evidence="5">
    <location>
        <begin position="185"/>
        <end position="204"/>
    </location>
</feature>
<feature type="transmembrane region" description="Helical" evidence="5">
    <location>
        <begin position="325"/>
        <end position="341"/>
    </location>
</feature>
<dbReference type="PIRSF" id="PIRSF002808">
    <property type="entry name" value="Hexose_phosphate_transp"/>
    <property type="match status" value="1"/>
</dbReference>
<keyword evidence="3 5" id="KW-1133">Transmembrane helix</keyword>
<feature type="transmembrane region" description="Helical" evidence="5">
    <location>
        <begin position="28"/>
        <end position="49"/>
    </location>
</feature>
<gene>
    <name evidence="7" type="ORF">HHU12_02260</name>
</gene>
<dbReference type="InterPro" id="IPR011701">
    <property type="entry name" value="MFS"/>
</dbReference>
<feature type="transmembrane region" description="Helical" evidence="5">
    <location>
        <begin position="93"/>
        <end position="112"/>
    </location>
</feature>
<dbReference type="InterPro" id="IPR020846">
    <property type="entry name" value="MFS_dom"/>
</dbReference>
<dbReference type="AlphaFoldDB" id="A0A7X9P1Q5"/>
<dbReference type="Proteomes" id="UP000576082">
    <property type="component" value="Unassembled WGS sequence"/>
</dbReference>
<dbReference type="CDD" id="cd17319">
    <property type="entry name" value="MFS_ExuT_GudP_like"/>
    <property type="match status" value="1"/>
</dbReference>
<name>A0A7X9P1Q5_9BACT</name>
<feature type="transmembrane region" description="Helical" evidence="5">
    <location>
        <begin position="253"/>
        <end position="276"/>
    </location>
</feature>
<dbReference type="Pfam" id="PF07690">
    <property type="entry name" value="MFS_1"/>
    <property type="match status" value="1"/>
</dbReference>
<dbReference type="GO" id="GO:0015134">
    <property type="term" value="F:hexuronate transmembrane transporter activity"/>
    <property type="evidence" value="ECO:0007669"/>
    <property type="project" value="TreeGrafter"/>
</dbReference>
<dbReference type="SUPFAM" id="SSF103473">
    <property type="entry name" value="MFS general substrate transporter"/>
    <property type="match status" value="1"/>
</dbReference>
<dbReference type="InterPro" id="IPR000849">
    <property type="entry name" value="Sugar_P_transporter"/>
</dbReference>
<dbReference type="Gene3D" id="1.20.1250.20">
    <property type="entry name" value="MFS general substrate transporter like domains"/>
    <property type="match status" value="2"/>
</dbReference>
<protein>
    <submittedName>
        <fullName evidence="7">MFS transporter</fullName>
    </submittedName>
</protein>
<evidence type="ECO:0000256" key="4">
    <source>
        <dbReference type="ARBA" id="ARBA00023136"/>
    </source>
</evidence>
<dbReference type="InterPro" id="IPR050382">
    <property type="entry name" value="MFS_Na/Anion_cotransporter"/>
</dbReference>